<dbReference type="Proteomes" id="UP000295621">
    <property type="component" value="Unassembled WGS sequence"/>
</dbReference>
<comment type="caution">
    <text evidence="1">The sequence shown here is derived from an EMBL/GenBank/DDBJ whole genome shotgun (WGS) entry which is preliminary data.</text>
</comment>
<keyword evidence="2" id="KW-1185">Reference proteome</keyword>
<name>A0A4R4REB7_9ACTN</name>
<sequence length="241" mass="25953">MKLTKTHIPPRAAFNNGLGRRMMVGPDNTLVLDRGKLGGLALYGHCEDCRAATSPWDDEYIGWARSIADVLLDSEAVGTRPVIQVGAREVRPGRFARSALAGMTVLAENLWQTHPEFVESSRTGAPLTVDAGMRFLVGVTPLNERAEISGGHGGVLMSVPMAASADVAEPVMTLSAMVHWPPFSLVLVDARVAPTYPHVDCTSWLEWGVDDIVSPFALELPCVRIVSPIIATGRDYQPAVV</sequence>
<evidence type="ECO:0000313" key="2">
    <source>
        <dbReference type="Proteomes" id="UP000295621"/>
    </source>
</evidence>
<dbReference type="AlphaFoldDB" id="A0A4R4REB7"/>
<protein>
    <submittedName>
        <fullName evidence="1">Uncharacterized protein</fullName>
    </submittedName>
</protein>
<dbReference type="RefSeq" id="WP_131987627.1">
    <property type="nucleotide sequence ID" value="NZ_SMKL01000082.1"/>
</dbReference>
<gene>
    <name evidence="1" type="ORF">E1212_25225</name>
</gene>
<dbReference type="OrthoDB" id="5139207at2"/>
<reference evidence="1 2" key="1">
    <citation type="submission" date="2019-02" db="EMBL/GenBank/DDBJ databases">
        <title>Draft genome sequences of novel Actinobacteria.</title>
        <authorList>
            <person name="Sahin N."/>
            <person name="Ay H."/>
            <person name="Saygin H."/>
        </authorList>
    </citation>
    <scope>NUCLEOTIDE SEQUENCE [LARGE SCALE GENOMIC DNA]</scope>
    <source>
        <strain evidence="1 2">KC603</strain>
    </source>
</reference>
<accession>A0A4R4REB7</accession>
<evidence type="ECO:0000313" key="1">
    <source>
        <dbReference type="EMBL" id="TDC47089.1"/>
    </source>
</evidence>
<organism evidence="1 2">
    <name type="scientific">Jiangella ureilytica</name>
    <dbReference type="NCBI Taxonomy" id="2530374"/>
    <lineage>
        <taxon>Bacteria</taxon>
        <taxon>Bacillati</taxon>
        <taxon>Actinomycetota</taxon>
        <taxon>Actinomycetes</taxon>
        <taxon>Jiangellales</taxon>
        <taxon>Jiangellaceae</taxon>
        <taxon>Jiangella</taxon>
    </lineage>
</organism>
<proteinExistence type="predicted"/>
<dbReference type="EMBL" id="SMKL01000082">
    <property type="protein sequence ID" value="TDC47089.1"/>
    <property type="molecule type" value="Genomic_DNA"/>
</dbReference>